<keyword evidence="3" id="KW-1185">Reference proteome</keyword>
<organism evidence="2 3">
    <name type="scientific">Mycobacterium shigaense</name>
    <dbReference type="NCBI Taxonomy" id="722731"/>
    <lineage>
        <taxon>Bacteria</taxon>
        <taxon>Bacillati</taxon>
        <taxon>Actinomycetota</taxon>
        <taxon>Actinomycetes</taxon>
        <taxon>Mycobacteriales</taxon>
        <taxon>Mycobacteriaceae</taxon>
        <taxon>Mycobacterium</taxon>
        <taxon>Mycobacterium simiae complex</taxon>
    </lineage>
</organism>
<dbReference type="EMBL" id="AP018164">
    <property type="protein sequence ID" value="BAX90255.1"/>
    <property type="molecule type" value="Genomic_DNA"/>
</dbReference>
<reference evidence="3" key="1">
    <citation type="submission" date="2017-06" db="EMBL/GenBank/DDBJ databases">
        <title>Complete Genome Sequence of Mycobacterium shigaense.</title>
        <authorList>
            <person name="Fukano H."/>
            <person name="Yoshida M."/>
            <person name="Kazumi Y."/>
            <person name="Ogura Y."/>
            <person name="Mitarai S."/>
            <person name="Hayashi T."/>
            <person name="Hoshino Y."/>
        </authorList>
    </citation>
    <scope>NUCLEOTIDE SEQUENCE [LARGE SCALE GENOMIC DNA]</scope>
    <source>
        <strain evidence="3">UN-152</strain>
    </source>
</reference>
<proteinExistence type="predicted"/>
<dbReference type="PANTHER" id="PTHR35528:SF3">
    <property type="entry name" value="BLL1675 PROTEIN"/>
    <property type="match status" value="1"/>
</dbReference>
<dbReference type="Proteomes" id="UP000217736">
    <property type="component" value="Chromosome"/>
</dbReference>
<dbReference type="InterPro" id="IPR032874">
    <property type="entry name" value="DDE_dom"/>
</dbReference>
<dbReference type="KEGG" id="mshg:MSG_00088"/>
<dbReference type="AlphaFoldDB" id="A0A1Z4EBC8"/>
<sequence>MARLLDILVHSRRDKTAAKRFSHKLLTGLQDVPRVVVTDKLGSYRVIHCDVMASVTQRRSKYLNNRAENSHQPTRVREKVMKRFASPGQAQRFLYAFGHIRGHFQPHRHLLSATEWRTEMADRCHVWDEITATAAA</sequence>
<evidence type="ECO:0000313" key="2">
    <source>
        <dbReference type="EMBL" id="BAX90255.1"/>
    </source>
</evidence>
<name>A0A1Z4EBC8_9MYCO</name>
<feature type="domain" description="DDE" evidence="1">
    <location>
        <begin position="3"/>
        <end position="105"/>
    </location>
</feature>
<dbReference type="PANTHER" id="PTHR35528">
    <property type="entry name" value="BLL1675 PROTEIN"/>
    <property type="match status" value="1"/>
</dbReference>
<accession>A0A1Z4EBC8</accession>
<dbReference type="RefSeq" id="WP_308737771.1">
    <property type="nucleotide sequence ID" value="NZ_AP018164.1"/>
</dbReference>
<evidence type="ECO:0000259" key="1">
    <source>
        <dbReference type="Pfam" id="PF13610"/>
    </source>
</evidence>
<gene>
    <name evidence="2" type="ORF">MSG_00088</name>
</gene>
<dbReference type="Pfam" id="PF13610">
    <property type="entry name" value="DDE_Tnp_IS240"/>
    <property type="match status" value="1"/>
</dbReference>
<evidence type="ECO:0000313" key="3">
    <source>
        <dbReference type="Proteomes" id="UP000217736"/>
    </source>
</evidence>
<protein>
    <submittedName>
        <fullName evidence="2">IS6 family transposase</fullName>
    </submittedName>
</protein>
<dbReference type="InterPro" id="IPR052183">
    <property type="entry name" value="IS_Transposase"/>
</dbReference>